<organism evidence="8 9">
    <name type="scientific">Blastococcus jejuensis</name>
    <dbReference type="NCBI Taxonomy" id="351224"/>
    <lineage>
        <taxon>Bacteria</taxon>
        <taxon>Bacillati</taxon>
        <taxon>Actinomycetota</taxon>
        <taxon>Actinomycetes</taxon>
        <taxon>Geodermatophilales</taxon>
        <taxon>Geodermatophilaceae</taxon>
        <taxon>Blastococcus</taxon>
    </lineage>
</organism>
<evidence type="ECO:0000313" key="8">
    <source>
        <dbReference type="EMBL" id="GAA3165009.1"/>
    </source>
</evidence>
<feature type="region of interest" description="Disordered" evidence="7">
    <location>
        <begin position="128"/>
        <end position="167"/>
    </location>
</feature>
<gene>
    <name evidence="8" type="ORF">GCM10010531_16780</name>
</gene>
<accession>A0ABP6P2B2</accession>
<evidence type="ECO:0000256" key="4">
    <source>
        <dbReference type="ARBA" id="ARBA00023125"/>
    </source>
</evidence>
<feature type="compositionally biased region" description="Polar residues" evidence="7">
    <location>
        <begin position="158"/>
        <end position="167"/>
    </location>
</feature>
<comment type="similarity">
    <text evidence="2 6">Belongs to the transposase mutator family.</text>
</comment>
<proteinExistence type="inferred from homology"/>
<comment type="caution">
    <text evidence="8">The sequence shown here is derived from an EMBL/GenBank/DDBJ whole genome shotgun (WGS) entry which is preliminary data.</text>
</comment>
<evidence type="ECO:0000256" key="6">
    <source>
        <dbReference type="RuleBase" id="RU365089"/>
    </source>
</evidence>
<comment type="function">
    <text evidence="1 6">Required for the transposition of the insertion element.</text>
</comment>
<dbReference type="Proteomes" id="UP001499924">
    <property type="component" value="Unassembled WGS sequence"/>
</dbReference>
<evidence type="ECO:0000313" key="9">
    <source>
        <dbReference type="Proteomes" id="UP001499924"/>
    </source>
</evidence>
<keyword evidence="3 6" id="KW-0815">Transposition</keyword>
<keyword evidence="9" id="KW-1185">Reference proteome</keyword>
<evidence type="ECO:0000256" key="5">
    <source>
        <dbReference type="ARBA" id="ARBA00023172"/>
    </source>
</evidence>
<dbReference type="PANTHER" id="PTHR33217">
    <property type="entry name" value="TRANSPOSASE FOR INSERTION SEQUENCE ELEMENT IS1081"/>
    <property type="match status" value="1"/>
</dbReference>
<dbReference type="EMBL" id="BAAAVV010000003">
    <property type="protein sequence ID" value="GAA3165009.1"/>
    <property type="molecule type" value="Genomic_DNA"/>
</dbReference>
<dbReference type="InterPro" id="IPR001207">
    <property type="entry name" value="Transposase_mutator"/>
</dbReference>
<name>A0ABP6P2B2_9ACTN</name>
<feature type="compositionally biased region" description="Low complexity" evidence="7">
    <location>
        <begin position="135"/>
        <end position="149"/>
    </location>
</feature>
<evidence type="ECO:0000256" key="1">
    <source>
        <dbReference type="ARBA" id="ARBA00002190"/>
    </source>
</evidence>
<dbReference type="Pfam" id="PF00872">
    <property type="entry name" value="Transposase_mut"/>
    <property type="match status" value="1"/>
</dbReference>
<dbReference type="PANTHER" id="PTHR33217:SF7">
    <property type="entry name" value="TRANSPOSASE FOR INSERTION SEQUENCE ELEMENT IS1081"/>
    <property type="match status" value="1"/>
</dbReference>
<sequence length="167" mass="18592">MRQMLTTLINTLMSAEAEADAVCGADYGQRSEERTNVRNGYRSREFDTRAGTLDLAIPRLRSGSYFPDWLLERRRRAERALTTVVATCYLLGVSTRRMEKLVESLGITRLSKSQVSEMAKDLDGQVADFCHRPSTKGPTRSSRPTPSRSRSAKAAEWSTCTLSSPPG</sequence>
<keyword evidence="4 6" id="KW-0238">DNA-binding</keyword>
<keyword evidence="5 6" id="KW-0233">DNA recombination</keyword>
<protein>
    <recommendedName>
        <fullName evidence="6">Mutator family transposase</fullName>
    </recommendedName>
</protein>
<reference evidence="9" key="1">
    <citation type="journal article" date="2019" name="Int. J. Syst. Evol. Microbiol.">
        <title>The Global Catalogue of Microorganisms (GCM) 10K type strain sequencing project: providing services to taxonomists for standard genome sequencing and annotation.</title>
        <authorList>
            <consortium name="The Broad Institute Genomics Platform"/>
            <consortium name="The Broad Institute Genome Sequencing Center for Infectious Disease"/>
            <person name="Wu L."/>
            <person name="Ma J."/>
        </authorList>
    </citation>
    <scope>NUCLEOTIDE SEQUENCE [LARGE SCALE GENOMIC DNA]</scope>
    <source>
        <strain evidence="9">JCM 15614</strain>
    </source>
</reference>
<evidence type="ECO:0000256" key="2">
    <source>
        <dbReference type="ARBA" id="ARBA00010961"/>
    </source>
</evidence>
<evidence type="ECO:0000256" key="7">
    <source>
        <dbReference type="SAM" id="MobiDB-lite"/>
    </source>
</evidence>
<evidence type="ECO:0000256" key="3">
    <source>
        <dbReference type="ARBA" id="ARBA00022578"/>
    </source>
</evidence>
<keyword evidence="6" id="KW-0814">Transposable element</keyword>